<dbReference type="GO" id="GO:0006536">
    <property type="term" value="P:glutamate metabolic process"/>
    <property type="evidence" value="ECO:0007669"/>
    <property type="project" value="TreeGrafter"/>
</dbReference>
<dbReference type="FunFam" id="3.30.2040.10:FF:000001">
    <property type="entry name" value="D-glutamate cyclase, mitochondrial"/>
    <property type="match status" value="1"/>
</dbReference>
<dbReference type="GO" id="GO:0005759">
    <property type="term" value="C:mitochondrial matrix"/>
    <property type="evidence" value="ECO:0007669"/>
    <property type="project" value="UniProtKB-SubCell"/>
</dbReference>
<comment type="function">
    <text evidence="7">D-glutamate cyclase that converts D-glutamate to 5-oxo-D-proline.</text>
</comment>
<dbReference type="Gene3D" id="3.90.1640.20">
    <property type="entry name" value="TON_0340"/>
    <property type="match status" value="1"/>
</dbReference>
<comment type="catalytic activity">
    <reaction evidence="6">
        <text>D-glutamate = 5-oxo-D-proline + H2O</text>
        <dbReference type="Rhea" id="RHEA:22360"/>
        <dbReference type="ChEBI" id="CHEBI:15377"/>
        <dbReference type="ChEBI" id="CHEBI:29986"/>
        <dbReference type="ChEBI" id="CHEBI:57948"/>
        <dbReference type="EC" id="4.2.1.48"/>
    </reaction>
</comment>
<evidence type="ECO:0000313" key="11">
    <source>
        <dbReference type="Ensembl" id="ENSECRP00000023465.1"/>
    </source>
</evidence>
<reference evidence="11" key="2">
    <citation type="submission" date="2025-08" db="UniProtKB">
        <authorList>
            <consortium name="Ensembl"/>
        </authorList>
    </citation>
    <scope>IDENTIFICATION</scope>
</reference>
<dbReference type="PANTHER" id="PTHR32022:SF10">
    <property type="entry name" value="D-GLUTAMATE CYCLASE, MITOCHONDRIAL"/>
    <property type="match status" value="1"/>
</dbReference>
<dbReference type="AlphaFoldDB" id="A0A8C4XD95"/>
<dbReference type="InterPro" id="IPR038021">
    <property type="entry name" value="Putative_hydro-lyase"/>
</dbReference>
<feature type="domain" description="D-glutamate cyclase-like C-terminal" evidence="10">
    <location>
        <begin position="304"/>
        <end position="614"/>
    </location>
</feature>
<comment type="similarity">
    <text evidence="2">Belongs to the D-glutamate cyclase family.</text>
</comment>
<evidence type="ECO:0000256" key="9">
    <source>
        <dbReference type="ARBA" id="ARBA00068632"/>
    </source>
</evidence>
<dbReference type="PANTHER" id="PTHR32022">
    <property type="entry name" value="D-GLUTAMATE CYCLASE, MITOCHONDRIAL"/>
    <property type="match status" value="1"/>
</dbReference>
<protein>
    <recommendedName>
        <fullName evidence="9">D-glutamate cyclase, mitochondrial</fullName>
        <ecNumber evidence="8">4.2.1.48</ecNumber>
    </recommendedName>
</protein>
<dbReference type="Proteomes" id="UP000694620">
    <property type="component" value="Chromosome 16"/>
</dbReference>
<dbReference type="Pfam" id="PF14336">
    <property type="entry name" value="GLUCM-like_C"/>
    <property type="match status" value="1"/>
</dbReference>
<evidence type="ECO:0000256" key="6">
    <source>
        <dbReference type="ARBA" id="ARBA00050772"/>
    </source>
</evidence>
<evidence type="ECO:0000256" key="8">
    <source>
        <dbReference type="ARBA" id="ARBA00066761"/>
    </source>
</evidence>
<evidence type="ECO:0000259" key="10">
    <source>
        <dbReference type="Pfam" id="PF14336"/>
    </source>
</evidence>
<reference evidence="11" key="3">
    <citation type="submission" date="2025-09" db="UniProtKB">
        <authorList>
            <consortium name="Ensembl"/>
        </authorList>
    </citation>
    <scope>IDENTIFICATION</scope>
</reference>
<dbReference type="Gene3D" id="3.30.2040.10">
    <property type="entry name" value="PSTPO5379-like domain"/>
    <property type="match status" value="1"/>
</dbReference>
<dbReference type="InterPro" id="IPR025504">
    <property type="entry name" value="GLUCM_C"/>
</dbReference>
<dbReference type="EC" id="4.2.1.48" evidence="8"/>
<comment type="subcellular location">
    <subcellularLocation>
        <location evidence="1">Mitochondrion matrix</location>
    </subcellularLocation>
</comment>
<keyword evidence="12" id="KW-1185">Reference proteome</keyword>
<evidence type="ECO:0000256" key="3">
    <source>
        <dbReference type="ARBA" id="ARBA00022946"/>
    </source>
</evidence>
<dbReference type="FunFam" id="3.90.1640.20:FF:000001">
    <property type="entry name" value="D-glutamate cyclase, mitochondrial"/>
    <property type="match status" value="1"/>
</dbReference>
<evidence type="ECO:0000256" key="5">
    <source>
        <dbReference type="ARBA" id="ARBA00023239"/>
    </source>
</evidence>
<dbReference type="SUPFAM" id="SSF160920">
    <property type="entry name" value="PSTPO5379-like"/>
    <property type="match status" value="1"/>
</dbReference>
<dbReference type="Pfam" id="PF07286">
    <property type="entry name" value="D-Glu_cyclase"/>
    <property type="match status" value="1"/>
</dbReference>
<keyword evidence="3" id="KW-0809">Transit peptide</keyword>
<proteinExistence type="inferred from homology"/>
<organism evidence="11 12">
    <name type="scientific">Erpetoichthys calabaricus</name>
    <name type="common">Rope fish</name>
    <name type="synonym">Calamoichthys calabaricus</name>
    <dbReference type="NCBI Taxonomy" id="27687"/>
    <lineage>
        <taxon>Eukaryota</taxon>
        <taxon>Metazoa</taxon>
        <taxon>Chordata</taxon>
        <taxon>Craniata</taxon>
        <taxon>Vertebrata</taxon>
        <taxon>Euteleostomi</taxon>
        <taxon>Actinopterygii</taxon>
        <taxon>Polypteriformes</taxon>
        <taxon>Polypteridae</taxon>
        <taxon>Erpetoichthys</taxon>
    </lineage>
</organism>
<evidence type="ECO:0000313" key="12">
    <source>
        <dbReference type="Proteomes" id="UP000694620"/>
    </source>
</evidence>
<evidence type="ECO:0000256" key="1">
    <source>
        <dbReference type="ARBA" id="ARBA00004305"/>
    </source>
</evidence>
<dbReference type="Gene3D" id="3.40.1640.10">
    <property type="entry name" value="PSTPO5379-like"/>
    <property type="match status" value="1"/>
</dbReference>
<name>A0A8C4XD95_ERPCA</name>
<dbReference type="Ensembl" id="ENSECRT00000023969.1">
    <property type="protein sequence ID" value="ENSECRP00000023465.1"/>
    <property type="gene ID" value="ENSECRG00000015861.1"/>
</dbReference>
<accession>A0A8C4XD95</accession>
<evidence type="ECO:0000256" key="7">
    <source>
        <dbReference type="ARBA" id="ARBA00056433"/>
    </source>
</evidence>
<gene>
    <name evidence="11" type="primary">DGLUCY</name>
    <name evidence="11" type="synonym">LOC114667178</name>
</gene>
<dbReference type="GO" id="GO:0047820">
    <property type="term" value="F:D-glutamate cyclase activity"/>
    <property type="evidence" value="ECO:0007669"/>
    <property type="project" value="UniProtKB-EC"/>
</dbReference>
<reference evidence="11" key="1">
    <citation type="submission" date="2021-06" db="EMBL/GenBank/DDBJ databases">
        <authorList>
            <consortium name="Wellcome Sanger Institute Data Sharing"/>
        </authorList>
    </citation>
    <scope>NUCLEOTIDE SEQUENCE [LARGE SCALE GENOMIC DNA]</scope>
</reference>
<dbReference type="GeneTree" id="ENSGT00390000002237"/>
<keyword evidence="4" id="KW-0496">Mitochondrion</keyword>
<dbReference type="FunFam" id="3.40.1640.10:FF:000001">
    <property type="entry name" value="D-glutamate cyclase, mitochondrial"/>
    <property type="match status" value="1"/>
</dbReference>
<keyword evidence="5" id="KW-0456">Lyase</keyword>
<evidence type="ECO:0000256" key="2">
    <source>
        <dbReference type="ARBA" id="ARBA00007896"/>
    </source>
</evidence>
<dbReference type="InterPro" id="IPR009906">
    <property type="entry name" value="D-Glu_cyclase"/>
</dbReference>
<evidence type="ECO:0000256" key="4">
    <source>
        <dbReference type="ARBA" id="ARBA00023128"/>
    </source>
</evidence>
<dbReference type="OrthoDB" id="10262538at2759"/>
<sequence length="620" mass="67222">MSTKESLKFQPPSLIRALIRDGKLGRRSTSGMAEGYKQANIVILPTALADNFKQFCLANSGPLPLLYKSQPGESRCPDLADQSDIRTDCPLYCKFQDGIFCGEESNLLKYSGELEDMVTFYLGCSFGFERAVQEVGVPIRNVEQKRNVSMYKTSVPCHAVGSFQCNLVVSMRPIPEGKLNVVAQATLSATDAHGAPVHIGHPGLIGIDDLGVPDFGDAVELHPGDVPVFWACGVTGMEAVKSCRAPLAFTHSPGCMFITDCNAEKPSPGQCPDAADSIQAICISQKPLHFSVASDAAIQKIRSLELLIGNDPGQRGIQALFIPDELLKACLSMSHAKSVLITTGFPTHFDQNPPEETDGPLGALAMAAMLLALQKEVSIVTDLWALDMFREVIADAVEQGVLRSPIPLLSFQENSSESALRFLCYDGNSQTPRYDHLVAIERAGMATDGKYYNMRKVNIQHLVDPIDILFRMASDIPNIATTGIGDGGNELGMGKLKDRVKKHIPNGDLIVCDVEADFAITAGVSNWGGYAISCALYILRCCVVHERYLRKAVGFPTLSHEKSWAAALPTVSKEEKLLEILVKYGIRSGKTGNLGMEVDGLPFHDVHSSIIQQLAEVTLL</sequence>